<reference evidence="1" key="1">
    <citation type="submission" date="2022-11" db="EMBL/GenBank/DDBJ databases">
        <title>Isolation and characterization of PLA-degrading bacterium Massilia sp. from Antarctic soil.</title>
        <authorList>
            <person name="Sato K."/>
            <person name="Gomez-Fuentes C."/>
            <person name="Ahmad S.A."/>
            <person name="Zulkharnain A."/>
        </authorList>
    </citation>
    <scope>NUCLEOTIDE SEQUENCE</scope>
    <source>
        <strain evidence="1">N-3</strain>
    </source>
</reference>
<dbReference type="GO" id="GO:0016787">
    <property type="term" value="F:hydrolase activity"/>
    <property type="evidence" value="ECO:0007669"/>
    <property type="project" value="UniProtKB-KW"/>
</dbReference>
<dbReference type="RefSeq" id="WP_281911797.1">
    <property type="nucleotide sequence ID" value="NZ_AP026966.1"/>
</dbReference>
<dbReference type="Gene3D" id="3.40.50.1820">
    <property type="entry name" value="alpha/beta hydrolase"/>
    <property type="match status" value="1"/>
</dbReference>
<organism evidence="1 2">
    <name type="scientific">Massilia varians</name>
    <dbReference type="NCBI Taxonomy" id="457921"/>
    <lineage>
        <taxon>Bacteria</taxon>
        <taxon>Pseudomonadati</taxon>
        <taxon>Pseudomonadota</taxon>
        <taxon>Betaproteobacteria</taxon>
        <taxon>Burkholderiales</taxon>
        <taxon>Oxalobacteraceae</taxon>
        <taxon>Telluria group</taxon>
        <taxon>Massilia</taxon>
    </lineage>
</organism>
<proteinExistence type="predicted"/>
<accession>A0ABM8C139</accession>
<dbReference type="SUPFAM" id="SSF53474">
    <property type="entry name" value="alpha/beta-Hydrolases"/>
    <property type="match status" value="1"/>
</dbReference>
<name>A0ABM8C139_9BURK</name>
<sequence length="278" mass="29396">MSRATGAAPFFLPSPRGPLFALYHAPMGVCRHALLYVHPFGEEMNKSRRMAAMTARRLAASGVAVLQLDLSGCGDSHGDFADARWEAWLDDLALGRAWLHERSGMAASLWGLRLGALLALDFARRAAAPPPRLLLWQPVTSGAVYLTQFLRLRSAGDMLRAGSAQGAQTLRAALLGGTPLEVAGYTLAPQLAAAIDILDAGVMIPPASVDWFAISPGERPMSPSSERIAHVWSVGGKAGVRVAMHSVRGPAFWDSQEIVDCPALVGATVAAMAEAAHA</sequence>
<evidence type="ECO:0000313" key="1">
    <source>
        <dbReference type="EMBL" id="BDT56873.1"/>
    </source>
</evidence>
<evidence type="ECO:0000313" key="2">
    <source>
        <dbReference type="Proteomes" id="UP001163336"/>
    </source>
</evidence>
<dbReference type="NCBIfam" id="TIGR03101">
    <property type="entry name" value="hydr2_PEP"/>
    <property type="match status" value="1"/>
</dbReference>
<dbReference type="Proteomes" id="UP001163336">
    <property type="component" value="Chromosome"/>
</dbReference>
<keyword evidence="2" id="KW-1185">Reference proteome</keyword>
<dbReference type="InterPro" id="IPR029058">
    <property type="entry name" value="AB_hydrolase_fold"/>
</dbReference>
<dbReference type="EMBL" id="AP026966">
    <property type="protein sequence ID" value="BDT56873.1"/>
    <property type="molecule type" value="Genomic_DNA"/>
</dbReference>
<gene>
    <name evidence="1" type="ORF">MasN3_03670</name>
</gene>
<keyword evidence="1" id="KW-0378">Hydrolase</keyword>
<protein>
    <submittedName>
        <fullName evidence="1">Hydrolase 2, exosortase A system-associated</fullName>
    </submittedName>
</protein>
<dbReference type="InterPro" id="IPR017532">
    <property type="entry name" value="Hydrolase-2_PEP"/>
</dbReference>